<dbReference type="InterPro" id="IPR000014">
    <property type="entry name" value="PAS"/>
</dbReference>
<dbReference type="InterPro" id="IPR003594">
    <property type="entry name" value="HATPase_dom"/>
</dbReference>
<evidence type="ECO:0000256" key="10">
    <source>
        <dbReference type="ARBA" id="ARBA00022989"/>
    </source>
</evidence>
<evidence type="ECO:0000256" key="6">
    <source>
        <dbReference type="ARBA" id="ARBA00022692"/>
    </source>
</evidence>
<evidence type="ECO:0000259" key="14">
    <source>
        <dbReference type="PROSITE" id="PS50112"/>
    </source>
</evidence>
<gene>
    <name evidence="16" type="ORF">OV287_12625</name>
</gene>
<name>A0ABT4A175_9BACT</name>
<dbReference type="SMART" id="SM00388">
    <property type="entry name" value="HisKA"/>
    <property type="match status" value="1"/>
</dbReference>
<evidence type="ECO:0000256" key="12">
    <source>
        <dbReference type="ARBA" id="ARBA00023136"/>
    </source>
</evidence>
<dbReference type="InterPro" id="IPR004358">
    <property type="entry name" value="Sig_transdc_His_kin-like_C"/>
</dbReference>
<evidence type="ECO:0000259" key="15">
    <source>
        <dbReference type="PROSITE" id="PS50113"/>
    </source>
</evidence>
<feature type="domain" description="PAS" evidence="14">
    <location>
        <begin position="456"/>
        <end position="525"/>
    </location>
</feature>
<dbReference type="InterPro" id="IPR035965">
    <property type="entry name" value="PAS-like_dom_sf"/>
</dbReference>
<dbReference type="EC" id="2.7.13.3" evidence="3"/>
<keyword evidence="17" id="KW-1185">Reference proteome</keyword>
<dbReference type="InterPro" id="IPR036890">
    <property type="entry name" value="HATPase_C_sf"/>
</dbReference>
<evidence type="ECO:0000256" key="11">
    <source>
        <dbReference type="ARBA" id="ARBA00023012"/>
    </source>
</evidence>
<keyword evidence="10" id="KW-1133">Transmembrane helix</keyword>
<dbReference type="Proteomes" id="UP001207654">
    <property type="component" value="Unassembled WGS sequence"/>
</dbReference>
<dbReference type="PROSITE" id="PS50109">
    <property type="entry name" value="HIS_KIN"/>
    <property type="match status" value="1"/>
</dbReference>
<dbReference type="CDD" id="cd00075">
    <property type="entry name" value="HATPase"/>
    <property type="match status" value="1"/>
</dbReference>
<comment type="subcellular location">
    <subcellularLocation>
        <location evidence="2">Membrane</location>
        <topology evidence="2">Multi-pass membrane protein</topology>
    </subcellularLocation>
</comment>
<comment type="catalytic activity">
    <reaction evidence="1">
        <text>ATP + protein L-histidine = ADP + protein N-phospho-L-histidine.</text>
        <dbReference type="EC" id="2.7.13.3"/>
    </reaction>
</comment>
<dbReference type="PRINTS" id="PR00344">
    <property type="entry name" value="BCTRLSENSOR"/>
</dbReference>
<dbReference type="Pfam" id="PF00989">
    <property type="entry name" value="PAS"/>
    <property type="match status" value="1"/>
</dbReference>
<keyword evidence="5" id="KW-0808">Transferase</keyword>
<dbReference type="PROSITE" id="PS50112">
    <property type="entry name" value="PAS"/>
    <property type="match status" value="2"/>
</dbReference>
<evidence type="ECO:0000256" key="2">
    <source>
        <dbReference type="ARBA" id="ARBA00004141"/>
    </source>
</evidence>
<dbReference type="Pfam" id="PF13185">
    <property type="entry name" value="GAF_2"/>
    <property type="match status" value="1"/>
</dbReference>
<feature type="domain" description="PAS" evidence="14">
    <location>
        <begin position="325"/>
        <end position="400"/>
    </location>
</feature>
<dbReference type="SMART" id="SM00091">
    <property type="entry name" value="PAS"/>
    <property type="match status" value="2"/>
</dbReference>
<evidence type="ECO:0000256" key="8">
    <source>
        <dbReference type="ARBA" id="ARBA00022777"/>
    </source>
</evidence>
<dbReference type="Gene3D" id="1.10.287.130">
    <property type="match status" value="1"/>
</dbReference>
<accession>A0ABT4A175</accession>
<dbReference type="Gene3D" id="3.30.450.40">
    <property type="match status" value="1"/>
</dbReference>
<evidence type="ECO:0000256" key="7">
    <source>
        <dbReference type="ARBA" id="ARBA00022741"/>
    </source>
</evidence>
<dbReference type="Pfam" id="PF08448">
    <property type="entry name" value="PAS_4"/>
    <property type="match status" value="1"/>
</dbReference>
<sequence length="816" mass="90804">MSTHQPVAGAGERRRLCDFIREQRELILAEWERAVRLIPYTRQLSHFRLLNHLPPLLDRMADLVEGVHTGAQGSLEEWPEIHALQRLDVGFDLEQVTHEYSLLRSSVLRLYGQYVGHQGERDVETLLREVERLNQTFDEAVAIAVARYSRARERTLVALERISEAALGSEDLDTFLERLLRVVLETTEAVDTVTLLLLEGDVLRARASVGLEQEVAAGFGLRVGEGLAGKVAAERRPLEVRSAATDPLVKSQVLRQRGTRALYGVPLIAGEEVIGVAQMGSITAFEFSNEDKLLFRAMVSRASALLVQTRLATREREAQETMRTHEELLRLVIEQSGDAIIVTDEQGVLRVFNAEAERQHGVTRQQVAAPEWTATYGLLNQEGQPLALEETALYRALQGETVTGARWKVRRPDGSELILNGTASPVLRSDGTSAGAVLSARDETERLGHEAEQSETLALLDSLLSTAPIGLAFVDRELRYVRVNRMLADINGRPVEKTLGRTVREVLPQYAELLEPLLRQVFEMGEPLRDRELAHPVAADGEKIHHYLLSFYPVRDTRDVVRWVGTVVVDITERQRTEEELRRTAEFRERFLGIVSHDLRNPLNAILLSANALMCSEDLSPRHLKPVRRIISSAERMARMIGELLDFTRGRLGGGIPVSPQHLNLRHLVRHAMDELDAGHPGRELRLEAAGNFEGDWDPDRLSQVIGNLGKNALDYSPEGTPVRLLLRDEDESVVLEVNNAGPPIPAELLPAIFEPFRRLARDSPHPASGLGLGLYIVAQIVQGHGGTISVRSNAEEGTTFTVRLPRTRGGPSPAP</sequence>
<keyword evidence="12" id="KW-0472">Membrane</keyword>
<dbReference type="CDD" id="cd00082">
    <property type="entry name" value="HisKA"/>
    <property type="match status" value="1"/>
</dbReference>
<dbReference type="SUPFAM" id="SSF55781">
    <property type="entry name" value="GAF domain-like"/>
    <property type="match status" value="1"/>
</dbReference>
<reference evidence="16 17" key="1">
    <citation type="submission" date="2022-11" db="EMBL/GenBank/DDBJ databases">
        <title>Minimal conservation of predation-associated metabolite biosynthetic gene clusters underscores biosynthetic potential of Myxococcota including descriptions for ten novel species: Archangium lansinium sp. nov., Myxococcus landrumus sp. nov., Nannocystis bai.</title>
        <authorList>
            <person name="Ahearne A."/>
            <person name="Stevens C."/>
            <person name="Phillips K."/>
        </authorList>
    </citation>
    <scope>NUCLEOTIDE SEQUENCE [LARGE SCALE GENOMIC DNA]</scope>
    <source>
        <strain evidence="16 17">MIWBW</strain>
    </source>
</reference>
<dbReference type="NCBIfam" id="TIGR00229">
    <property type="entry name" value="sensory_box"/>
    <property type="match status" value="2"/>
</dbReference>
<dbReference type="Pfam" id="PF00512">
    <property type="entry name" value="HisKA"/>
    <property type="match status" value="1"/>
</dbReference>
<evidence type="ECO:0000256" key="4">
    <source>
        <dbReference type="ARBA" id="ARBA00022553"/>
    </source>
</evidence>
<dbReference type="Gene3D" id="3.30.450.20">
    <property type="entry name" value="PAS domain"/>
    <property type="match status" value="2"/>
</dbReference>
<evidence type="ECO:0000256" key="9">
    <source>
        <dbReference type="ARBA" id="ARBA00022840"/>
    </source>
</evidence>
<dbReference type="SMART" id="SM00387">
    <property type="entry name" value="HATPase_c"/>
    <property type="match status" value="1"/>
</dbReference>
<dbReference type="Pfam" id="PF02518">
    <property type="entry name" value="HATPase_c"/>
    <property type="match status" value="1"/>
</dbReference>
<dbReference type="SUPFAM" id="SSF55874">
    <property type="entry name" value="ATPase domain of HSP90 chaperone/DNA topoisomerase II/histidine kinase"/>
    <property type="match status" value="1"/>
</dbReference>
<feature type="domain" description="Histidine kinase" evidence="13">
    <location>
        <begin position="594"/>
        <end position="809"/>
    </location>
</feature>
<dbReference type="InterPro" id="IPR036097">
    <property type="entry name" value="HisK_dim/P_sf"/>
</dbReference>
<evidence type="ECO:0000256" key="3">
    <source>
        <dbReference type="ARBA" id="ARBA00012438"/>
    </source>
</evidence>
<dbReference type="Gene3D" id="3.30.565.10">
    <property type="entry name" value="Histidine kinase-like ATPase, C-terminal domain"/>
    <property type="match status" value="1"/>
</dbReference>
<evidence type="ECO:0000256" key="5">
    <source>
        <dbReference type="ARBA" id="ARBA00022679"/>
    </source>
</evidence>
<comment type="caution">
    <text evidence="16">The sequence shown here is derived from an EMBL/GenBank/DDBJ whole genome shotgun (WGS) entry which is preliminary data.</text>
</comment>
<dbReference type="InterPro" id="IPR013656">
    <property type="entry name" value="PAS_4"/>
</dbReference>
<dbReference type="SUPFAM" id="SSF47384">
    <property type="entry name" value="Homodimeric domain of signal transducing histidine kinase"/>
    <property type="match status" value="1"/>
</dbReference>
<dbReference type="InterPro" id="IPR050351">
    <property type="entry name" value="BphY/WalK/GraS-like"/>
</dbReference>
<keyword evidence="8" id="KW-0418">Kinase</keyword>
<organism evidence="16 17">
    <name type="scientific">Archangium lansingense</name>
    <dbReference type="NCBI Taxonomy" id="2995310"/>
    <lineage>
        <taxon>Bacteria</taxon>
        <taxon>Pseudomonadati</taxon>
        <taxon>Myxococcota</taxon>
        <taxon>Myxococcia</taxon>
        <taxon>Myxococcales</taxon>
        <taxon>Cystobacterineae</taxon>
        <taxon>Archangiaceae</taxon>
        <taxon>Archangium</taxon>
    </lineage>
</organism>
<dbReference type="EMBL" id="JAPNKA010000001">
    <property type="protein sequence ID" value="MCY1075341.1"/>
    <property type="molecule type" value="Genomic_DNA"/>
</dbReference>
<dbReference type="PROSITE" id="PS50113">
    <property type="entry name" value="PAC"/>
    <property type="match status" value="2"/>
</dbReference>
<dbReference type="SMART" id="SM00065">
    <property type="entry name" value="GAF"/>
    <property type="match status" value="1"/>
</dbReference>
<evidence type="ECO:0000259" key="13">
    <source>
        <dbReference type="PROSITE" id="PS50109"/>
    </source>
</evidence>
<dbReference type="PANTHER" id="PTHR42878">
    <property type="entry name" value="TWO-COMPONENT HISTIDINE KINASE"/>
    <property type="match status" value="1"/>
</dbReference>
<keyword evidence="9" id="KW-0067">ATP-binding</keyword>
<keyword evidence="6" id="KW-0812">Transmembrane</keyword>
<dbReference type="InterPro" id="IPR003018">
    <property type="entry name" value="GAF"/>
</dbReference>
<dbReference type="InterPro" id="IPR005467">
    <property type="entry name" value="His_kinase_dom"/>
</dbReference>
<dbReference type="PANTHER" id="PTHR42878:SF7">
    <property type="entry name" value="SENSOR HISTIDINE KINASE GLRK"/>
    <property type="match status" value="1"/>
</dbReference>
<proteinExistence type="predicted"/>
<dbReference type="RefSeq" id="WP_267534279.1">
    <property type="nucleotide sequence ID" value="NZ_JAPNKA010000001.1"/>
</dbReference>
<dbReference type="InterPro" id="IPR029016">
    <property type="entry name" value="GAF-like_dom_sf"/>
</dbReference>
<dbReference type="InterPro" id="IPR003661">
    <property type="entry name" value="HisK_dim/P_dom"/>
</dbReference>
<evidence type="ECO:0000313" key="16">
    <source>
        <dbReference type="EMBL" id="MCY1075341.1"/>
    </source>
</evidence>
<keyword evidence="4" id="KW-0597">Phosphoprotein</keyword>
<keyword evidence="11" id="KW-0902">Two-component regulatory system</keyword>
<keyword evidence="7" id="KW-0547">Nucleotide-binding</keyword>
<dbReference type="InterPro" id="IPR013767">
    <property type="entry name" value="PAS_fold"/>
</dbReference>
<dbReference type="InterPro" id="IPR000700">
    <property type="entry name" value="PAS-assoc_C"/>
</dbReference>
<feature type="domain" description="PAC" evidence="15">
    <location>
        <begin position="403"/>
        <end position="455"/>
    </location>
</feature>
<feature type="domain" description="PAC" evidence="15">
    <location>
        <begin position="529"/>
        <end position="583"/>
    </location>
</feature>
<evidence type="ECO:0000313" key="17">
    <source>
        <dbReference type="Proteomes" id="UP001207654"/>
    </source>
</evidence>
<dbReference type="SUPFAM" id="SSF55785">
    <property type="entry name" value="PYP-like sensor domain (PAS domain)"/>
    <property type="match status" value="2"/>
</dbReference>
<protein>
    <recommendedName>
        <fullName evidence="3">histidine kinase</fullName>
        <ecNumber evidence="3">2.7.13.3</ecNumber>
    </recommendedName>
</protein>
<evidence type="ECO:0000256" key="1">
    <source>
        <dbReference type="ARBA" id="ARBA00000085"/>
    </source>
</evidence>